<evidence type="ECO:0000256" key="7">
    <source>
        <dbReference type="ARBA" id="ARBA00023049"/>
    </source>
</evidence>
<evidence type="ECO:0000256" key="4">
    <source>
        <dbReference type="ARBA" id="ARBA00022723"/>
    </source>
</evidence>
<dbReference type="Gene3D" id="3.40.630.10">
    <property type="entry name" value="Zn peptidases"/>
    <property type="match status" value="1"/>
</dbReference>
<keyword evidence="3" id="KW-0645">Protease</keyword>
<keyword evidence="4" id="KW-0479">Metal-binding</keyword>
<dbReference type="GO" id="GO:0005615">
    <property type="term" value="C:extracellular space"/>
    <property type="evidence" value="ECO:0007669"/>
    <property type="project" value="TreeGrafter"/>
</dbReference>
<comment type="caution">
    <text evidence="8">Lacks conserved residue(s) required for the propagation of feature annotation.</text>
</comment>
<sequence>MFKNESKKKASLRQGGKYAIDWNDYYGLEDVHVETYGYSFEGRPLKLIKISRAGANSPNILVEGGIHAREWISPAMTTYMIHSLLLDPKNDHYLDKFNFHIIPSANPDGYEFSRNDIYISSCIDLNFFTYHRHRHGSNFNKPGTNRTILYN</sequence>
<evidence type="ECO:0000256" key="8">
    <source>
        <dbReference type="PROSITE-ProRule" id="PRU01379"/>
    </source>
</evidence>
<dbReference type="PROSITE" id="PS00132">
    <property type="entry name" value="CARBOXYPEPT_ZN_1"/>
    <property type="match status" value="1"/>
</dbReference>
<name>A0A7T8GNE6_CALRO</name>
<feature type="domain" description="Peptidase M14" evidence="9">
    <location>
        <begin position="8"/>
        <end position="151"/>
    </location>
</feature>
<dbReference type="PANTHER" id="PTHR11705:SF143">
    <property type="entry name" value="SLL0236 PROTEIN"/>
    <property type="match status" value="1"/>
</dbReference>
<evidence type="ECO:0000256" key="6">
    <source>
        <dbReference type="ARBA" id="ARBA00022833"/>
    </source>
</evidence>
<organism evidence="10 11">
    <name type="scientific">Caligus rogercresseyi</name>
    <name type="common">Sea louse</name>
    <dbReference type="NCBI Taxonomy" id="217165"/>
    <lineage>
        <taxon>Eukaryota</taxon>
        <taxon>Metazoa</taxon>
        <taxon>Ecdysozoa</taxon>
        <taxon>Arthropoda</taxon>
        <taxon>Crustacea</taxon>
        <taxon>Multicrustacea</taxon>
        <taxon>Hexanauplia</taxon>
        <taxon>Copepoda</taxon>
        <taxon>Siphonostomatoida</taxon>
        <taxon>Caligidae</taxon>
        <taxon>Caligus</taxon>
    </lineage>
</organism>
<reference evidence="10" key="1">
    <citation type="journal article" name="Sci. Data">
        <title>Chromosome-scale genome assembly of the sea louse Caligus rogercresseyi by SMRT sequencing and Hi-C analysis.</title>
        <authorList>
            <person name="Gallardo-Escarate C."/>
            <person name="Valenzuela-Munoz V."/>
            <person name="Nunez-Acuna G."/>
            <person name="Valenzuela-Miranda D."/>
            <person name="Goncalves A.T."/>
            <person name="Escobar-Sepulveda H."/>
            <person name="Liachko I."/>
            <person name="Nelson B."/>
            <person name="Roberts S."/>
            <person name="Warren W."/>
        </authorList>
    </citation>
    <scope>NUCLEOTIDE SEQUENCE</scope>
    <source>
        <tissue evidence="10">Whole tissue</tissue>
    </source>
</reference>
<dbReference type="PANTHER" id="PTHR11705">
    <property type="entry name" value="PROTEASE FAMILY M14 CARBOXYPEPTIDASE A,B"/>
    <property type="match status" value="1"/>
</dbReference>
<evidence type="ECO:0000313" key="11">
    <source>
        <dbReference type="Proteomes" id="UP000595437"/>
    </source>
</evidence>
<dbReference type="GO" id="GO:0004181">
    <property type="term" value="F:metallocarboxypeptidase activity"/>
    <property type="evidence" value="ECO:0007669"/>
    <property type="project" value="InterPro"/>
</dbReference>
<dbReference type="PRINTS" id="PR00765">
    <property type="entry name" value="CRBOXYPTASEA"/>
</dbReference>
<accession>A0A7T8GNE6</accession>
<dbReference type="Pfam" id="PF00246">
    <property type="entry name" value="Peptidase_M14"/>
    <property type="match status" value="1"/>
</dbReference>
<keyword evidence="11" id="KW-1185">Reference proteome</keyword>
<dbReference type="Proteomes" id="UP000595437">
    <property type="component" value="Chromosome 17"/>
</dbReference>
<keyword evidence="7" id="KW-0482">Metalloprotease</keyword>
<dbReference type="AlphaFoldDB" id="A0A7T8GNE6"/>
<dbReference type="GO" id="GO:0006508">
    <property type="term" value="P:proteolysis"/>
    <property type="evidence" value="ECO:0007669"/>
    <property type="project" value="UniProtKB-KW"/>
</dbReference>
<keyword evidence="10" id="KW-0121">Carboxypeptidase</keyword>
<comment type="cofactor">
    <cofactor evidence="1">
        <name>Zn(2+)</name>
        <dbReference type="ChEBI" id="CHEBI:29105"/>
    </cofactor>
</comment>
<dbReference type="EMBL" id="CP045906">
    <property type="protein sequence ID" value="QQP34743.1"/>
    <property type="molecule type" value="Genomic_DNA"/>
</dbReference>
<keyword evidence="6" id="KW-0862">Zinc</keyword>
<evidence type="ECO:0000256" key="2">
    <source>
        <dbReference type="ARBA" id="ARBA00005988"/>
    </source>
</evidence>
<dbReference type="SUPFAM" id="SSF53187">
    <property type="entry name" value="Zn-dependent exopeptidases"/>
    <property type="match status" value="1"/>
</dbReference>
<protein>
    <submittedName>
        <fullName evidence="10">Carboxypeptidase B</fullName>
    </submittedName>
</protein>
<proteinExistence type="inferred from homology"/>
<dbReference type="PROSITE" id="PS52035">
    <property type="entry name" value="PEPTIDASE_M14"/>
    <property type="match status" value="1"/>
</dbReference>
<dbReference type="InterPro" id="IPR057246">
    <property type="entry name" value="CARBOXYPEPT_ZN_1"/>
</dbReference>
<evidence type="ECO:0000313" key="10">
    <source>
        <dbReference type="EMBL" id="QQP34743.1"/>
    </source>
</evidence>
<keyword evidence="5" id="KW-0378">Hydrolase</keyword>
<evidence type="ECO:0000256" key="3">
    <source>
        <dbReference type="ARBA" id="ARBA00022670"/>
    </source>
</evidence>
<evidence type="ECO:0000259" key="9">
    <source>
        <dbReference type="PROSITE" id="PS52035"/>
    </source>
</evidence>
<gene>
    <name evidence="10" type="ORF">FKW44_022732</name>
</gene>
<dbReference type="OrthoDB" id="6377429at2759"/>
<dbReference type="GO" id="GO:0008270">
    <property type="term" value="F:zinc ion binding"/>
    <property type="evidence" value="ECO:0007669"/>
    <property type="project" value="InterPro"/>
</dbReference>
<comment type="similarity">
    <text evidence="2 8">Belongs to the peptidase M14 family.</text>
</comment>
<dbReference type="InterPro" id="IPR000834">
    <property type="entry name" value="Peptidase_M14"/>
</dbReference>
<evidence type="ECO:0000256" key="1">
    <source>
        <dbReference type="ARBA" id="ARBA00001947"/>
    </source>
</evidence>
<evidence type="ECO:0000256" key="5">
    <source>
        <dbReference type="ARBA" id="ARBA00022801"/>
    </source>
</evidence>